<name>A0A8S5SNX0_9CAUD</name>
<accession>A0A8S5SNX0</accession>
<sequence length="59" mass="7056">MQFRSILRWGKFNNLIWFYGYQKIPTIGGIVKIVFNLTFITYLVDFCKPNVYNTKCKIT</sequence>
<organism evidence="1">
    <name type="scientific">Siphoviridae sp. ctqSm5</name>
    <dbReference type="NCBI Taxonomy" id="2827949"/>
    <lineage>
        <taxon>Viruses</taxon>
        <taxon>Duplodnaviria</taxon>
        <taxon>Heunggongvirae</taxon>
        <taxon>Uroviricota</taxon>
        <taxon>Caudoviricetes</taxon>
    </lineage>
</organism>
<evidence type="ECO:0000313" key="1">
    <source>
        <dbReference type="EMBL" id="DAF52757.1"/>
    </source>
</evidence>
<reference evidence="1" key="1">
    <citation type="journal article" date="2021" name="Proc. Natl. Acad. Sci. U.S.A.">
        <title>A Catalog of Tens of Thousands of Viruses from Human Metagenomes Reveals Hidden Associations with Chronic Diseases.</title>
        <authorList>
            <person name="Tisza M.J."/>
            <person name="Buck C.B."/>
        </authorList>
    </citation>
    <scope>NUCLEOTIDE SEQUENCE</scope>
    <source>
        <strain evidence="1">CtqSm5</strain>
    </source>
</reference>
<proteinExistence type="predicted"/>
<protein>
    <submittedName>
        <fullName evidence="1">Uncharacterized protein</fullName>
    </submittedName>
</protein>
<dbReference type="EMBL" id="BK032642">
    <property type="protein sequence ID" value="DAF52757.1"/>
    <property type="molecule type" value="Genomic_DNA"/>
</dbReference>